<dbReference type="eggNOG" id="COG4773">
    <property type="taxonomic scope" value="Bacteria"/>
</dbReference>
<dbReference type="EMBL" id="ACZK01000022">
    <property type="protein sequence ID" value="EHG22740.1"/>
    <property type="molecule type" value="Genomic_DNA"/>
</dbReference>
<dbReference type="SUPFAM" id="SSF56935">
    <property type="entry name" value="Porins"/>
    <property type="match status" value="1"/>
</dbReference>
<dbReference type="OrthoDB" id="603275at2"/>
<keyword evidence="3" id="KW-1185">Reference proteome</keyword>
<evidence type="ECO:0000313" key="3">
    <source>
        <dbReference type="Proteomes" id="UP000015993"/>
    </source>
</evidence>
<name>G5GCG1_9BACT</name>
<proteinExistence type="predicted"/>
<gene>
    <name evidence="2" type="ORF">HMPREF9332_01238</name>
</gene>
<keyword evidence="1" id="KW-0732">Signal</keyword>
<evidence type="ECO:0008006" key="4">
    <source>
        <dbReference type="Google" id="ProtNLM"/>
    </source>
</evidence>
<evidence type="ECO:0000313" key="2">
    <source>
        <dbReference type="EMBL" id="EHG22740.1"/>
    </source>
</evidence>
<dbReference type="STRING" id="679199.HMPREF9332_01238"/>
<feature type="signal peptide" evidence="1">
    <location>
        <begin position="1"/>
        <end position="20"/>
    </location>
</feature>
<feature type="chain" id="PRO_5003477090" description="Outer membrane protein beta-barrel domain-containing protein" evidence="1">
    <location>
        <begin position="21"/>
        <end position="855"/>
    </location>
</feature>
<dbReference type="AlphaFoldDB" id="G5GCG1"/>
<dbReference type="HOGENOM" id="CLU_012729_2_0_10"/>
<accession>G5GCG1</accession>
<reference evidence="2 3" key="1">
    <citation type="submission" date="2011-08" db="EMBL/GenBank/DDBJ databases">
        <title>The Genome Sequence of Prevotella sp. oral taxon 302 str. F0323.</title>
        <authorList>
            <consortium name="The Broad Institute Genome Sequencing Platform"/>
            <person name="Earl A."/>
            <person name="Ward D."/>
            <person name="Feldgarden M."/>
            <person name="Gevers D."/>
            <person name="Izard J."/>
            <person name="Blanton J.M."/>
            <person name="Baranova O.V."/>
            <person name="Tanner A.C."/>
            <person name="Dewhirst F.E."/>
            <person name="Young S.K."/>
            <person name="Zeng Q."/>
            <person name="Gargeya S."/>
            <person name="Fitzgerald M."/>
            <person name="Haas B."/>
            <person name="Abouelleil A."/>
            <person name="Alvarado L."/>
            <person name="Arachchi H.M."/>
            <person name="Berlin A."/>
            <person name="Brown A."/>
            <person name="Chapman S.B."/>
            <person name="Chen Z."/>
            <person name="Dunbar C."/>
            <person name="Freedman E."/>
            <person name="Gearin G."/>
            <person name="Gellesch M."/>
            <person name="Goldberg J."/>
            <person name="Griggs A."/>
            <person name="Gujja S."/>
            <person name="Heiman D."/>
            <person name="Howarth C."/>
            <person name="Larson L."/>
            <person name="Lui A."/>
            <person name="MacDonald P.J.P."/>
            <person name="Montmayeur A."/>
            <person name="Murphy C."/>
            <person name="Neiman D."/>
            <person name="Pearson M."/>
            <person name="Priest M."/>
            <person name="Roberts A."/>
            <person name="Saif S."/>
            <person name="Shea T."/>
            <person name="Shenoy N."/>
            <person name="Sisk P."/>
            <person name="Stolte C."/>
            <person name="Sykes S."/>
            <person name="Wortman J."/>
            <person name="Nusbaum C."/>
            <person name="Birren B."/>
        </authorList>
    </citation>
    <scope>NUCLEOTIDE SEQUENCE [LARGE SCALE GENOMIC DNA]</scope>
    <source>
        <strain evidence="2 3">F0323</strain>
    </source>
</reference>
<sequence>MMRKAIFILLYFTLATASWAALSDSIRVTGRVSYANGDAAYAIVAALHPTDSSLIAYCITDDEGNYNLHFTTEANNILVRLSGFNVKRKIRKVKAVSQSLDFTAEETSITLREANVKAQKLWGSRDTINYLVASYMTNYDRTIGDVLKQLPGITIEGGTIKYQGTPINNFYVEDMDMLQGRYNIITDALKAEDVATVQVLENHEHIKSLQDQIRPDAASINLKLKTKSKGIWTKAVALGAGYDNGMLWNCEGNAMYFGKQRQHIIYYGADNTGKGADRMLQHYGSSRLGTITLTDIIYPGTSPVGSTLWNNEHAFHSSNLNRLSKTAQLHYSLTYNHDIQKQESYSQTTYLLPGSNFRIVSEDISSHLTTNNSFVRLSYENNAQRNDLSNTLDLSGQWRDANGAVVSNTKEMQQHAFNRNIGVSNYTRWVHRTEGGNGVEMTSYNSAQTNAQSLTVCGGLDARQDIDLTRVSTVNEFSLIKDLRKHRWSIVPTAALKLNYVGMKPLLQSAISPDNGDMHYLRAGVNASATLKYVNNDFRLSFRLPLALTHTQIKDETHRTQLCFTPLFNLQWKINDSWTIASGGSYGVQPTSWPQLISTYIMSNYRTTSRYLPSISDSHMGSVSSKLSFKDIMNSLFVYIQGKASRSWSDVIYGTTIDNDARTIMQAEYMPHHDDSYSTTGNVSKGFDWKKARIDITANYSHHYGSILRQAVKTDYHSNNFSFNVNTSADILQNFRISYDCSYAFSRSVSGDYAHKIRTLEQSLNLNLSLIRKSLLMNITARHTHNSGLQEKTDYAFLNCSLTYRTKRKIEFILEGNNIFNTHTFISRFDTQLTQYFEIYQLRPRSIMLTARFNL</sequence>
<protein>
    <recommendedName>
        <fullName evidence="4">Outer membrane protein beta-barrel domain-containing protein</fullName>
    </recommendedName>
</protein>
<evidence type="ECO:0000256" key="1">
    <source>
        <dbReference type="SAM" id="SignalP"/>
    </source>
</evidence>
<organism evidence="2 3">
    <name type="scientific">Alloprevotella rava F0323</name>
    <dbReference type="NCBI Taxonomy" id="679199"/>
    <lineage>
        <taxon>Bacteria</taxon>
        <taxon>Pseudomonadati</taxon>
        <taxon>Bacteroidota</taxon>
        <taxon>Bacteroidia</taxon>
        <taxon>Bacteroidales</taxon>
        <taxon>Prevotellaceae</taxon>
        <taxon>Alloprevotella</taxon>
    </lineage>
</organism>
<comment type="caution">
    <text evidence="2">The sequence shown here is derived from an EMBL/GenBank/DDBJ whole genome shotgun (WGS) entry which is preliminary data.</text>
</comment>
<dbReference type="Proteomes" id="UP000015993">
    <property type="component" value="Unassembled WGS sequence"/>
</dbReference>